<feature type="transmembrane region" description="Helical" evidence="1">
    <location>
        <begin position="20"/>
        <end position="41"/>
    </location>
</feature>
<gene>
    <name evidence="2" type="ORF">ETU37_12005</name>
</gene>
<keyword evidence="1" id="KW-0812">Transmembrane</keyword>
<feature type="transmembrane region" description="Helical" evidence="1">
    <location>
        <begin position="132"/>
        <end position="153"/>
    </location>
</feature>
<accession>A0A4Q5J0P8</accession>
<dbReference type="AlphaFoldDB" id="A0A4Q5J0P8"/>
<organism evidence="2 3">
    <name type="scientific">Nocardioides iriomotensis</name>
    <dbReference type="NCBI Taxonomy" id="715784"/>
    <lineage>
        <taxon>Bacteria</taxon>
        <taxon>Bacillati</taxon>
        <taxon>Actinomycetota</taxon>
        <taxon>Actinomycetes</taxon>
        <taxon>Propionibacteriales</taxon>
        <taxon>Nocardioidaceae</taxon>
        <taxon>Nocardioides</taxon>
    </lineage>
</organism>
<proteinExistence type="predicted"/>
<dbReference type="Pfam" id="PF11361">
    <property type="entry name" value="DUF3159"/>
    <property type="match status" value="1"/>
</dbReference>
<dbReference type="EMBL" id="SDPU01000022">
    <property type="protein sequence ID" value="RYU12072.1"/>
    <property type="molecule type" value="Genomic_DNA"/>
</dbReference>
<reference evidence="2 3" key="1">
    <citation type="submission" date="2019-01" db="EMBL/GenBank/DDBJ databases">
        <title>Nocardioides guangzhouensis sp. nov., an actinobacterium isolated from soil.</title>
        <authorList>
            <person name="Fu Y."/>
            <person name="Cai Y."/>
            <person name="Lin Z."/>
            <person name="Chen P."/>
        </authorList>
    </citation>
    <scope>NUCLEOTIDE SEQUENCE [LARGE SCALE GENOMIC DNA]</scope>
    <source>
        <strain evidence="2 3">NBRC 105384</strain>
    </source>
</reference>
<comment type="caution">
    <text evidence="2">The sequence shown here is derived from an EMBL/GenBank/DDBJ whole genome shotgun (WGS) entry which is preliminary data.</text>
</comment>
<protein>
    <submittedName>
        <fullName evidence="2">DUF3159 domain-containing protein</fullName>
    </submittedName>
</protein>
<feature type="transmembrane region" description="Helical" evidence="1">
    <location>
        <begin position="85"/>
        <end position="111"/>
    </location>
</feature>
<feature type="transmembrane region" description="Helical" evidence="1">
    <location>
        <begin position="173"/>
        <end position="192"/>
    </location>
</feature>
<dbReference type="Proteomes" id="UP000291189">
    <property type="component" value="Unassembled WGS sequence"/>
</dbReference>
<feature type="transmembrane region" description="Helical" evidence="1">
    <location>
        <begin position="48"/>
        <end position="65"/>
    </location>
</feature>
<keyword evidence="1" id="KW-1133">Transmembrane helix</keyword>
<dbReference type="OrthoDB" id="5244221at2"/>
<keyword evidence="3" id="KW-1185">Reference proteome</keyword>
<dbReference type="InterPro" id="IPR016566">
    <property type="entry name" value="UCP010219"/>
</dbReference>
<evidence type="ECO:0000313" key="3">
    <source>
        <dbReference type="Proteomes" id="UP000291189"/>
    </source>
</evidence>
<sequence length="214" mass="22601">MLEAAVPTIAFTVTFLTTDSLRNALVLSVSTALVLLVIRLVQRSTVQFVVNSLIGIAIGALFAYRSLQGGGDADDSALAYFLPGIVYNAGYAVVLLFSVVVGWPVVGFMVGSVAGDPTAWHDDRQVVRLCRNLTLMLVLPCVIRVAVQLPLYLAGQAADDAGRMIAALGVSKIVMGWPLQVAALLGMVWLLARNHTPVAEAAEGSGPVLLRGEE</sequence>
<keyword evidence="1" id="KW-0472">Membrane</keyword>
<name>A0A4Q5J0P8_9ACTN</name>
<evidence type="ECO:0000256" key="1">
    <source>
        <dbReference type="SAM" id="Phobius"/>
    </source>
</evidence>
<evidence type="ECO:0000313" key="2">
    <source>
        <dbReference type="EMBL" id="RYU12072.1"/>
    </source>
</evidence>